<dbReference type="EMBL" id="VSSQ01009355">
    <property type="protein sequence ID" value="MPM41385.1"/>
    <property type="molecule type" value="Genomic_DNA"/>
</dbReference>
<reference evidence="1" key="1">
    <citation type="submission" date="2019-08" db="EMBL/GenBank/DDBJ databases">
        <authorList>
            <person name="Kucharzyk K."/>
            <person name="Murdoch R.W."/>
            <person name="Higgins S."/>
            <person name="Loffler F."/>
        </authorList>
    </citation>
    <scope>NUCLEOTIDE SEQUENCE</scope>
</reference>
<protein>
    <submittedName>
        <fullName evidence="1">Uncharacterized protein</fullName>
    </submittedName>
</protein>
<sequence length="224" mass="25013">MKRVAVQYAGSGVGTVDKLAAVIAQHSNLIADAGQDALSSSRKSCKKVRLDKAFRYEQISLHSNPVNYQRRAGGKNAHLNVAGCVAAVMNDDFFIIHDFLAHFGNELLLRSRSMKSGSYQQCNVDIRIPFAQFFEHMRKDIAAGYRAGVVAYDNDRALFSLGQFGKLWTVNGVLHRFFYDVTAIAFAFELIDSRCEYSGACGIKLNKRFSIRKMHHHSTSLLSI</sequence>
<evidence type="ECO:0000313" key="1">
    <source>
        <dbReference type="EMBL" id="MPM41385.1"/>
    </source>
</evidence>
<proteinExistence type="predicted"/>
<accession>A0A644ZKG7</accession>
<dbReference type="AlphaFoldDB" id="A0A644ZKG7"/>
<name>A0A644ZKG7_9ZZZZ</name>
<organism evidence="1">
    <name type="scientific">bioreactor metagenome</name>
    <dbReference type="NCBI Taxonomy" id="1076179"/>
    <lineage>
        <taxon>unclassified sequences</taxon>
        <taxon>metagenomes</taxon>
        <taxon>ecological metagenomes</taxon>
    </lineage>
</organism>
<comment type="caution">
    <text evidence="1">The sequence shown here is derived from an EMBL/GenBank/DDBJ whole genome shotgun (WGS) entry which is preliminary data.</text>
</comment>
<gene>
    <name evidence="1" type="ORF">SDC9_88040</name>
</gene>